<protein>
    <submittedName>
        <fullName evidence="1">Uncharacterized protein</fullName>
    </submittedName>
</protein>
<proteinExistence type="predicted"/>
<name>A0ABS8S4H9_DATST</name>
<accession>A0ABS8S4H9</accession>
<gene>
    <name evidence="1" type="ORF">HAX54_022610</name>
</gene>
<evidence type="ECO:0000313" key="1">
    <source>
        <dbReference type="EMBL" id="MCD7453904.1"/>
    </source>
</evidence>
<dbReference type="Proteomes" id="UP000823775">
    <property type="component" value="Unassembled WGS sequence"/>
</dbReference>
<sequence length="257" mass="29142">MTRQVLWDKLDRDEPWLSCEFCWHPRILIVANSRAVFLVDLRSDKCKVCTLLKIEAVSLGRTDRFLALSRVESDSFCFTAVSGRFLLLCDVRKPLMPLLQWVHGLNNPAYVTVLRLSDLRVILHKCCIDETPEKVQSCSASAPVLPPFLVALNNLQIAERDMCHDAELRLQSDKGKVLLGRFEVAKTIVTFSLEPLLSLSMSQRIKLIYLEQKPWKRFFYPATTTLFSEAGGECLTLDAGSPDLKHIFKEGNKAADD</sequence>
<keyword evidence="2" id="KW-1185">Reference proteome</keyword>
<comment type="caution">
    <text evidence="1">The sequence shown here is derived from an EMBL/GenBank/DDBJ whole genome shotgun (WGS) entry which is preliminary data.</text>
</comment>
<dbReference type="InterPro" id="IPR038801">
    <property type="entry name" value="TAF1C"/>
</dbReference>
<dbReference type="PANTHER" id="PTHR15319">
    <property type="entry name" value="TATA BOX-BINDING PROTEIN ASSOCIATED FACTOR RNA POLYMERASE I SUBUNIT C"/>
    <property type="match status" value="1"/>
</dbReference>
<dbReference type="EMBL" id="JACEIK010000273">
    <property type="protein sequence ID" value="MCD7453904.1"/>
    <property type="molecule type" value="Genomic_DNA"/>
</dbReference>
<organism evidence="1 2">
    <name type="scientific">Datura stramonium</name>
    <name type="common">Jimsonweed</name>
    <name type="synonym">Common thornapple</name>
    <dbReference type="NCBI Taxonomy" id="4076"/>
    <lineage>
        <taxon>Eukaryota</taxon>
        <taxon>Viridiplantae</taxon>
        <taxon>Streptophyta</taxon>
        <taxon>Embryophyta</taxon>
        <taxon>Tracheophyta</taxon>
        <taxon>Spermatophyta</taxon>
        <taxon>Magnoliopsida</taxon>
        <taxon>eudicotyledons</taxon>
        <taxon>Gunneridae</taxon>
        <taxon>Pentapetalae</taxon>
        <taxon>asterids</taxon>
        <taxon>lamiids</taxon>
        <taxon>Solanales</taxon>
        <taxon>Solanaceae</taxon>
        <taxon>Solanoideae</taxon>
        <taxon>Datureae</taxon>
        <taxon>Datura</taxon>
    </lineage>
</organism>
<reference evidence="1 2" key="1">
    <citation type="journal article" date="2021" name="BMC Genomics">
        <title>Datura genome reveals duplications of psychoactive alkaloid biosynthetic genes and high mutation rate following tissue culture.</title>
        <authorList>
            <person name="Rajewski A."/>
            <person name="Carter-House D."/>
            <person name="Stajich J."/>
            <person name="Litt A."/>
        </authorList>
    </citation>
    <scope>NUCLEOTIDE SEQUENCE [LARGE SCALE GENOMIC DNA]</scope>
    <source>
        <strain evidence="1">AR-01</strain>
    </source>
</reference>
<evidence type="ECO:0000313" key="2">
    <source>
        <dbReference type="Proteomes" id="UP000823775"/>
    </source>
</evidence>
<dbReference type="PANTHER" id="PTHR15319:SF1">
    <property type="entry name" value="TATA BOX-BINDING PROTEIN-ASSOCIATED FACTOR RNA POLYMERASE I SUBUNIT C"/>
    <property type="match status" value="1"/>
</dbReference>